<feature type="region of interest" description="Disordered" evidence="2">
    <location>
        <begin position="95"/>
        <end position="119"/>
    </location>
</feature>
<dbReference type="GeneID" id="54301465"/>
<feature type="region of interest" description="Disordered" evidence="2">
    <location>
        <begin position="193"/>
        <end position="242"/>
    </location>
</feature>
<evidence type="ECO:0000313" key="3">
    <source>
        <dbReference type="EMBL" id="KAF2144446.1"/>
    </source>
</evidence>
<feature type="coiled-coil region" evidence="1">
    <location>
        <begin position="480"/>
        <end position="532"/>
    </location>
</feature>
<dbReference type="RefSeq" id="XP_033400158.1">
    <property type="nucleotide sequence ID" value="XM_033543968.1"/>
</dbReference>
<feature type="region of interest" description="Disordered" evidence="2">
    <location>
        <begin position="333"/>
        <end position="385"/>
    </location>
</feature>
<sequence>MASKLFTWTKGDRRPATDLYRVDGLVPVNACDNASDLGNASKRSTRKPHPLQLAKLDCFVPPSTIHNAAVTSIPFGSNLVTSFNDMLHSPGFNSPFLPSAPRKPVPGRRRSYTAPTTPIAELPGSLLQENQGFPDTPQASPVEPRLVISGNLALSSKVQRMRTAPGVANHRKSISLNSTAFNSNAHQLAPGIARSKGHSASGSVGSWCTSARSNRSREELSEHSNQSFIMPTPIPEDHSSGTNADNAFPIPQIRQSSQSSMIEQLETTIITQKTMIVTMRQQFVDLRQSYEAHVTSLTESHRKEIDACNTYMKVLEDTRNNRSMSIPLTIDTSTLLAPSPNPNTATASATTTRSAPTSFETSSRHSRYSGEELRKRGTIQSRAPSVDAQIEIRELRKELENANRQQETMNQQLEALSAKKNAYKDRAVDLETRLLSSQEQVVDLREAEYRLEAQRRRTLDYESMLKKELEAMRSKLDSGASKLHAELNEAKQRIQSLTAQLNSTKEQQVEPIAALTSQIKTLQAQAKEKDTQLYELRHTNEVLQLEVYDLDHRSVVLAAEHEEALTLEARKRRKLTEKAAHESSALKTHIAAQQRDLRACQAEYERLRKLLHAEMRKQAQDVLASGSVPAASKNAQIVAAEARRRVKALIQREEGGDGQAKEMQEVDLRERVRSLEKEIALHVSSIIGLKRDARGYRKEVKHANAVIERLHAAVAAADATPRPRLPAPPPKRDERALGLGIAATGSSRASSSTASGLGTTSPSTTTPPASSSASSASSSASTPSPSPSPSSNSAVPSPLAPGRSTIHTATAVTVAVAARASAGTTATTVDSAAPATPMPTPVTAVCERGGSVTKVQARMEAAKREQEQLEREQAEQLSPIPLPPPLRVETERMSISIKYKEKISYY</sequence>
<feature type="coiled-coil region" evidence="1">
    <location>
        <begin position="590"/>
        <end position="617"/>
    </location>
</feature>
<feature type="coiled-coil region" evidence="1">
    <location>
        <begin position="385"/>
        <end position="433"/>
    </location>
</feature>
<dbReference type="Proteomes" id="UP000799438">
    <property type="component" value="Unassembled WGS sequence"/>
</dbReference>
<evidence type="ECO:0000313" key="4">
    <source>
        <dbReference type="Proteomes" id="UP000799438"/>
    </source>
</evidence>
<name>A0A6A6BK82_9PEZI</name>
<feature type="compositionally biased region" description="Low complexity" evidence="2">
    <location>
        <begin position="342"/>
        <end position="358"/>
    </location>
</feature>
<dbReference type="PANTHER" id="PTHR43941">
    <property type="entry name" value="STRUCTURAL MAINTENANCE OF CHROMOSOMES PROTEIN 2"/>
    <property type="match status" value="1"/>
</dbReference>
<gene>
    <name evidence="3" type="ORF">K452DRAFT_316442</name>
</gene>
<dbReference type="AlphaFoldDB" id="A0A6A6BK82"/>
<dbReference type="OrthoDB" id="3940535at2759"/>
<protein>
    <submittedName>
        <fullName evidence="3">Uncharacterized protein</fullName>
    </submittedName>
</protein>
<proteinExistence type="predicted"/>
<keyword evidence="4" id="KW-1185">Reference proteome</keyword>
<evidence type="ECO:0000256" key="1">
    <source>
        <dbReference type="SAM" id="Coils"/>
    </source>
</evidence>
<organism evidence="3 4">
    <name type="scientific">Aplosporella prunicola CBS 121167</name>
    <dbReference type="NCBI Taxonomy" id="1176127"/>
    <lineage>
        <taxon>Eukaryota</taxon>
        <taxon>Fungi</taxon>
        <taxon>Dikarya</taxon>
        <taxon>Ascomycota</taxon>
        <taxon>Pezizomycotina</taxon>
        <taxon>Dothideomycetes</taxon>
        <taxon>Dothideomycetes incertae sedis</taxon>
        <taxon>Botryosphaeriales</taxon>
        <taxon>Aplosporellaceae</taxon>
        <taxon>Aplosporella</taxon>
    </lineage>
</organism>
<feature type="region of interest" description="Disordered" evidence="2">
    <location>
        <begin position="743"/>
        <end position="803"/>
    </location>
</feature>
<evidence type="ECO:0000256" key="2">
    <source>
        <dbReference type="SAM" id="MobiDB-lite"/>
    </source>
</evidence>
<feature type="compositionally biased region" description="Polar residues" evidence="2">
    <location>
        <begin position="198"/>
        <end position="213"/>
    </location>
</feature>
<accession>A0A6A6BK82</accession>
<keyword evidence="1" id="KW-0175">Coiled coil</keyword>
<reference evidence="3" key="1">
    <citation type="journal article" date="2020" name="Stud. Mycol.">
        <title>101 Dothideomycetes genomes: a test case for predicting lifestyles and emergence of pathogens.</title>
        <authorList>
            <person name="Haridas S."/>
            <person name="Albert R."/>
            <person name="Binder M."/>
            <person name="Bloem J."/>
            <person name="Labutti K."/>
            <person name="Salamov A."/>
            <person name="Andreopoulos B."/>
            <person name="Baker S."/>
            <person name="Barry K."/>
            <person name="Bills G."/>
            <person name="Bluhm B."/>
            <person name="Cannon C."/>
            <person name="Castanera R."/>
            <person name="Culley D."/>
            <person name="Daum C."/>
            <person name="Ezra D."/>
            <person name="Gonzalez J."/>
            <person name="Henrissat B."/>
            <person name="Kuo A."/>
            <person name="Liang C."/>
            <person name="Lipzen A."/>
            <person name="Lutzoni F."/>
            <person name="Magnuson J."/>
            <person name="Mondo S."/>
            <person name="Nolan M."/>
            <person name="Ohm R."/>
            <person name="Pangilinan J."/>
            <person name="Park H.-J."/>
            <person name="Ramirez L."/>
            <person name="Alfaro M."/>
            <person name="Sun H."/>
            <person name="Tritt A."/>
            <person name="Yoshinaga Y."/>
            <person name="Zwiers L.-H."/>
            <person name="Turgeon B."/>
            <person name="Goodwin S."/>
            <person name="Spatafora J."/>
            <person name="Crous P."/>
            <person name="Grigoriev I."/>
        </authorList>
    </citation>
    <scope>NUCLEOTIDE SEQUENCE</scope>
    <source>
        <strain evidence="3">CBS 121167</strain>
    </source>
</reference>
<dbReference type="EMBL" id="ML995479">
    <property type="protein sequence ID" value="KAF2144446.1"/>
    <property type="molecule type" value="Genomic_DNA"/>
</dbReference>